<protein>
    <recommendedName>
        <fullName evidence="3">DUF4279 domain-containing protein</fullName>
    </recommendedName>
</protein>
<accession>A0ABQ3B138</accession>
<dbReference type="RefSeq" id="WP_362604859.1">
    <property type="nucleotide sequence ID" value="NZ_JBEYUJ010000048.1"/>
</dbReference>
<evidence type="ECO:0000313" key="1">
    <source>
        <dbReference type="EMBL" id="GGY70237.1"/>
    </source>
</evidence>
<reference evidence="2" key="1">
    <citation type="journal article" date="2019" name="Int. J. Syst. Evol. Microbiol.">
        <title>The Global Catalogue of Microorganisms (GCM) 10K type strain sequencing project: providing services to taxonomists for standard genome sequencing and annotation.</title>
        <authorList>
            <consortium name="The Broad Institute Genomics Platform"/>
            <consortium name="The Broad Institute Genome Sequencing Center for Infectious Disease"/>
            <person name="Wu L."/>
            <person name="Ma J."/>
        </authorList>
    </citation>
    <scope>NUCLEOTIDE SEQUENCE [LARGE SCALE GENOMIC DNA]</scope>
    <source>
        <strain evidence="2">JCM 4594</strain>
    </source>
</reference>
<evidence type="ECO:0008006" key="3">
    <source>
        <dbReference type="Google" id="ProtNLM"/>
    </source>
</evidence>
<evidence type="ECO:0000313" key="2">
    <source>
        <dbReference type="Proteomes" id="UP000600946"/>
    </source>
</evidence>
<dbReference type="InterPro" id="IPR025459">
    <property type="entry name" value="DUF4279"/>
</dbReference>
<organism evidence="1 2">
    <name type="scientific">Streptomyces xanthochromogenes</name>
    <dbReference type="NCBI Taxonomy" id="67384"/>
    <lineage>
        <taxon>Bacteria</taxon>
        <taxon>Bacillati</taxon>
        <taxon>Actinomycetota</taxon>
        <taxon>Actinomycetes</taxon>
        <taxon>Kitasatosporales</taxon>
        <taxon>Streptomycetaceae</taxon>
        <taxon>Streptomyces</taxon>
    </lineage>
</organism>
<keyword evidence="2" id="KW-1185">Reference proteome</keyword>
<dbReference type="Proteomes" id="UP000600946">
    <property type="component" value="Unassembled WGS sequence"/>
</dbReference>
<gene>
    <name evidence="1" type="ORF">GCM10010326_75630</name>
</gene>
<proteinExistence type="predicted"/>
<dbReference type="EMBL" id="BMUU01000023">
    <property type="protein sequence ID" value="GGY70237.1"/>
    <property type="molecule type" value="Genomic_DNA"/>
</dbReference>
<dbReference type="Pfam" id="PF14106">
    <property type="entry name" value="DUF4279"/>
    <property type="match status" value="1"/>
</dbReference>
<name>A0ABQ3B138_9ACTN</name>
<sequence length="139" mass="15335">MDNDSTSPWPWVMTEAALIVTGADMDPSVVTRELALDPTSTRSPGLDRWDTTGSTDGRWRLEFDNDYSRDFSLQMDAVLSIAEEKRVEIENLTRQGYQAVLAVSGFAGHDCSLPFSAQQMARAASIGIPLVLTPNLNER</sequence>
<comment type="caution">
    <text evidence="1">The sequence shown here is derived from an EMBL/GenBank/DDBJ whole genome shotgun (WGS) entry which is preliminary data.</text>
</comment>